<dbReference type="GO" id="GO:0043169">
    <property type="term" value="F:cation binding"/>
    <property type="evidence" value="ECO:0007669"/>
    <property type="project" value="InterPro"/>
</dbReference>
<name>H2J648_MARPK</name>
<keyword evidence="6" id="KW-1185">Reference proteome</keyword>
<protein>
    <recommendedName>
        <fullName evidence="3">Alpha-amylase</fullName>
        <ecNumber evidence="3">3.2.1.1</ecNumber>
    </recommendedName>
</protein>
<evidence type="ECO:0000259" key="4">
    <source>
        <dbReference type="SMART" id="SM00642"/>
    </source>
</evidence>
<keyword evidence="3" id="KW-0378">Hydrolase</keyword>
<comment type="catalytic activity">
    <reaction evidence="3">
        <text>Endohydrolysis of (1-&gt;4)-alpha-D-glucosidic linkages in polysaccharides containing three or more (1-&gt;4)-alpha-linked D-glucose units.</text>
        <dbReference type="EC" id="3.2.1.1"/>
    </reaction>
</comment>
<comment type="similarity">
    <text evidence="1 2">Belongs to the glycosyl hydrolase 13 family.</text>
</comment>
<dbReference type="InterPro" id="IPR045857">
    <property type="entry name" value="O16G_dom_2"/>
</dbReference>
<accession>H2J648</accession>
<dbReference type="Gene3D" id="3.20.20.80">
    <property type="entry name" value="Glycosidases"/>
    <property type="match status" value="1"/>
</dbReference>
<dbReference type="SUPFAM" id="SSF51445">
    <property type="entry name" value="(Trans)glycosidases"/>
    <property type="match status" value="1"/>
</dbReference>
<dbReference type="eggNOG" id="COG0366">
    <property type="taxonomic scope" value="Bacteria"/>
</dbReference>
<reference evidence="5 6" key="1">
    <citation type="journal article" date="2012" name="J. Bacteriol.">
        <title>Complete Genome Sequence of the Thermophilic, Piezophilic, Heterotrophic Bacterium Marinitoga piezophila KA3.</title>
        <authorList>
            <person name="Lucas S."/>
            <person name="Han J."/>
            <person name="Lapidus A."/>
            <person name="Cheng J.F."/>
            <person name="Goodwin L.A."/>
            <person name="Pitluck S."/>
            <person name="Peters L."/>
            <person name="Mikhailova N."/>
            <person name="Teshima H."/>
            <person name="Detter J.C."/>
            <person name="Han C."/>
            <person name="Tapia R."/>
            <person name="Land M."/>
            <person name="Hauser L."/>
            <person name="Kyrpides N.C."/>
            <person name="Ivanova N."/>
            <person name="Pagani I."/>
            <person name="Vannier P."/>
            <person name="Oger P."/>
            <person name="Bartlett D.H."/>
            <person name="Noll K.M."/>
            <person name="Woyke T."/>
            <person name="Jebbar M."/>
        </authorList>
    </citation>
    <scope>NUCLEOTIDE SEQUENCE [LARGE SCALE GENOMIC DNA]</scope>
    <source>
        <strain evidence="6">DSM 14283 / JCM 11233 / KA3</strain>
    </source>
</reference>
<evidence type="ECO:0000313" key="6">
    <source>
        <dbReference type="Proteomes" id="UP000007161"/>
    </source>
</evidence>
<evidence type="ECO:0000256" key="3">
    <source>
        <dbReference type="RuleBase" id="RU361134"/>
    </source>
</evidence>
<proteinExistence type="inferred from homology"/>
<sequence length="483" mass="56982">MIFYELFVRSFFDSNDDGIGDLNGITQKLDYLQTLGIDGIWLLPIMKSASFHGYTIIDFYSINPLYGNFDDLKKLIKIAHEKNIKIILDIPINHTSVKCQWFQKAINGDKKYVDYYVWQNEKTDINEKRHWDNSPIWFKYKDKYFYGLFGSSSPDLNFENPELWEEMKGIFKFWLDLGIDGFRLDAAKHIFDYNIEKGKFEYQHEKTIKFWKEMVDYIKSINENSIIVSEIWDSPEVVKKYHGLFDIEFNFPLSYEIKDAVKFQDPHLLVKGIKNTLSHYIKGNVESVSGNFLTNHDMNRLVSELNNDINKVKLAYSILFTLPGYQFIYYGEELGMKGLNLDVNFTEDSQEPFQWYENGFGPGQTEWKGCKYNPPYSNISYESERNDIDSLLNYIKTLIKFRKDNIWLSNARIDNIRNNRYFISYSLIGKNNKFDVYHNFKNQPININIKNTEIQLLNGSFVKNKNIIKLNGHSTIIIKNIKN</sequence>
<feature type="domain" description="Glycosyl hydrolase family 13 catalytic" evidence="4">
    <location>
        <begin position="5"/>
        <end position="402"/>
    </location>
</feature>
<keyword evidence="3" id="KW-0119">Carbohydrate metabolism</keyword>
<dbReference type="AlphaFoldDB" id="H2J648"/>
<evidence type="ECO:0000313" key="5">
    <source>
        <dbReference type="EMBL" id="AEX85109.1"/>
    </source>
</evidence>
<dbReference type="PANTHER" id="PTHR10357:SF179">
    <property type="entry name" value="NEUTRAL AND BASIC AMINO ACID TRANSPORT PROTEIN RBAT"/>
    <property type="match status" value="1"/>
</dbReference>
<organism evidence="5 6">
    <name type="scientific">Marinitoga piezophila (strain DSM 14283 / JCM 11233 / KA3)</name>
    <dbReference type="NCBI Taxonomy" id="443254"/>
    <lineage>
        <taxon>Bacteria</taxon>
        <taxon>Thermotogati</taxon>
        <taxon>Thermotogota</taxon>
        <taxon>Thermotogae</taxon>
        <taxon>Petrotogales</taxon>
        <taxon>Petrotogaceae</taxon>
        <taxon>Marinitoga</taxon>
    </lineage>
</organism>
<dbReference type="OrthoDB" id="9805159at2"/>
<evidence type="ECO:0000256" key="2">
    <source>
        <dbReference type="RuleBase" id="RU003615"/>
    </source>
</evidence>
<dbReference type="Pfam" id="PF00128">
    <property type="entry name" value="Alpha-amylase"/>
    <property type="match status" value="1"/>
</dbReference>
<gene>
    <name evidence="5" type="ordered locus">Marpi_0671</name>
</gene>
<dbReference type="GO" id="GO:0004556">
    <property type="term" value="F:alpha-amylase activity"/>
    <property type="evidence" value="ECO:0007669"/>
    <property type="project" value="UniProtKB-UniRule"/>
</dbReference>
<dbReference type="GO" id="GO:0009313">
    <property type="term" value="P:oligosaccharide catabolic process"/>
    <property type="evidence" value="ECO:0007669"/>
    <property type="project" value="TreeGrafter"/>
</dbReference>
<dbReference type="RefSeq" id="WP_014296181.1">
    <property type="nucleotide sequence ID" value="NC_016751.1"/>
</dbReference>
<dbReference type="Proteomes" id="UP000007161">
    <property type="component" value="Chromosome"/>
</dbReference>
<dbReference type="PRINTS" id="PR00110">
    <property type="entry name" value="ALPHAAMYLASE"/>
</dbReference>
<dbReference type="SMART" id="SM00642">
    <property type="entry name" value="Aamy"/>
    <property type="match status" value="1"/>
</dbReference>
<keyword evidence="3 5" id="KW-0326">Glycosidase</keyword>
<dbReference type="CDD" id="cd11316">
    <property type="entry name" value="AmyAc_bac2_AmyA"/>
    <property type="match status" value="1"/>
</dbReference>
<dbReference type="EMBL" id="CP003257">
    <property type="protein sequence ID" value="AEX85109.1"/>
    <property type="molecule type" value="Genomic_DNA"/>
</dbReference>
<dbReference type="KEGG" id="mpz:Marpi_0671"/>
<dbReference type="Gene3D" id="3.90.400.10">
    <property type="entry name" value="Oligo-1,6-glucosidase, Domain 2"/>
    <property type="match status" value="1"/>
</dbReference>
<dbReference type="EC" id="3.2.1.1" evidence="3"/>
<dbReference type="HOGENOM" id="CLU_006462_2_4_0"/>
<dbReference type="InterPro" id="IPR006046">
    <property type="entry name" value="Alpha_amylase"/>
</dbReference>
<evidence type="ECO:0000256" key="1">
    <source>
        <dbReference type="ARBA" id="ARBA00008061"/>
    </source>
</evidence>
<dbReference type="PANTHER" id="PTHR10357">
    <property type="entry name" value="ALPHA-AMYLASE FAMILY MEMBER"/>
    <property type="match status" value="1"/>
</dbReference>
<reference evidence="6" key="2">
    <citation type="submission" date="2012-01" db="EMBL/GenBank/DDBJ databases">
        <title>Complete sequence of chromosome of Marinitoga piezophila KA3.</title>
        <authorList>
            <person name="Lucas S."/>
            <person name="Han J."/>
            <person name="Lapidus A."/>
            <person name="Cheng J.-F."/>
            <person name="Goodwin L."/>
            <person name="Pitluck S."/>
            <person name="Peters L."/>
            <person name="Mikhailova N."/>
            <person name="Teshima H."/>
            <person name="Detter J.C."/>
            <person name="Han C."/>
            <person name="Tapia R."/>
            <person name="Land M."/>
            <person name="Hauser L."/>
            <person name="Kyrpides N."/>
            <person name="Ivanova N."/>
            <person name="Pagani I."/>
            <person name="Jebbar M."/>
            <person name="Vannier P."/>
            <person name="Oger P."/>
            <person name="Cario A."/>
            <person name="Bartlett D."/>
            <person name="Noll K.M."/>
            <person name="Woyke T."/>
        </authorList>
    </citation>
    <scope>NUCLEOTIDE SEQUENCE [LARGE SCALE GENOMIC DNA]</scope>
    <source>
        <strain evidence="6">DSM 14283 / JCM 11233 / KA3</strain>
    </source>
</reference>
<dbReference type="InterPro" id="IPR006047">
    <property type="entry name" value="GH13_cat_dom"/>
</dbReference>
<dbReference type="InterPro" id="IPR017853">
    <property type="entry name" value="GH"/>
</dbReference>
<dbReference type="STRING" id="443254.Marpi_0671"/>